<dbReference type="GO" id="GO:0016757">
    <property type="term" value="F:glycosyltransferase activity"/>
    <property type="evidence" value="ECO:0007669"/>
    <property type="project" value="UniProtKB-UniRule"/>
</dbReference>
<keyword evidence="3 8" id="KW-0328">Glycosyltransferase</keyword>
<evidence type="ECO:0000256" key="6">
    <source>
        <dbReference type="ARBA" id="ARBA00022989"/>
    </source>
</evidence>
<accession>A0A7R9GIR9</accession>
<evidence type="ECO:0000256" key="8">
    <source>
        <dbReference type="RuleBase" id="RU366017"/>
    </source>
</evidence>
<comment type="similarity">
    <text evidence="2 8">Belongs to the glycosyltransferase 92 family.</text>
</comment>
<evidence type="ECO:0000313" key="10">
    <source>
        <dbReference type="EMBL" id="CAD7282608.1"/>
    </source>
</evidence>
<reference evidence="10" key="1">
    <citation type="submission" date="2020-11" db="EMBL/GenBank/DDBJ databases">
        <authorList>
            <person name="Tran Van P."/>
        </authorList>
    </citation>
    <scope>NUCLEOTIDE SEQUENCE</scope>
</reference>
<evidence type="ECO:0000256" key="4">
    <source>
        <dbReference type="ARBA" id="ARBA00022679"/>
    </source>
</evidence>
<evidence type="ECO:0000256" key="1">
    <source>
        <dbReference type="ARBA" id="ARBA00004167"/>
    </source>
</evidence>
<gene>
    <name evidence="10" type="ORF">NMOB1V02_LOCUS10230</name>
</gene>
<keyword evidence="11" id="KW-1185">Reference proteome</keyword>
<keyword evidence="9" id="KW-0732">Signal</keyword>
<dbReference type="Proteomes" id="UP000678499">
    <property type="component" value="Unassembled WGS sequence"/>
</dbReference>
<dbReference type="PANTHER" id="PTHR21461:SF83">
    <property type="entry name" value="GLYCOSYLTRANSFERASE FAMILY 92 PROTEIN"/>
    <property type="match status" value="1"/>
</dbReference>
<feature type="chain" id="PRO_5036210786" description="Glycosyltransferase family 92 protein" evidence="9">
    <location>
        <begin position="21"/>
        <end position="575"/>
    </location>
</feature>
<keyword evidence="4 8" id="KW-0808">Transferase</keyword>
<dbReference type="EC" id="2.4.1.-" evidence="8"/>
<dbReference type="EMBL" id="CAJPEX010004038">
    <property type="protein sequence ID" value="CAG0922760.1"/>
    <property type="molecule type" value="Genomic_DNA"/>
</dbReference>
<protein>
    <recommendedName>
        <fullName evidence="8">Glycosyltransferase family 92 protein</fullName>
        <ecNumber evidence="8">2.4.1.-</ecNumber>
    </recommendedName>
</protein>
<evidence type="ECO:0000256" key="2">
    <source>
        <dbReference type="ARBA" id="ARBA00007647"/>
    </source>
</evidence>
<evidence type="ECO:0000256" key="3">
    <source>
        <dbReference type="ARBA" id="ARBA00022676"/>
    </source>
</evidence>
<dbReference type="InterPro" id="IPR008166">
    <property type="entry name" value="Glyco_transf_92"/>
</dbReference>
<keyword evidence="6" id="KW-1133">Transmembrane helix</keyword>
<dbReference type="GO" id="GO:0016020">
    <property type="term" value="C:membrane"/>
    <property type="evidence" value="ECO:0007669"/>
    <property type="project" value="UniProtKB-SubCell"/>
</dbReference>
<keyword evidence="7" id="KW-0472">Membrane</keyword>
<comment type="subcellular location">
    <subcellularLocation>
        <location evidence="1">Membrane</location>
        <topology evidence="1">Single-pass membrane protein</topology>
    </subcellularLocation>
</comment>
<proteinExistence type="inferred from homology"/>
<dbReference type="EMBL" id="OA886075">
    <property type="protein sequence ID" value="CAD7282608.1"/>
    <property type="molecule type" value="Genomic_DNA"/>
</dbReference>
<evidence type="ECO:0000256" key="9">
    <source>
        <dbReference type="SAM" id="SignalP"/>
    </source>
</evidence>
<dbReference type="AlphaFoldDB" id="A0A7R9GIR9"/>
<dbReference type="Pfam" id="PF01697">
    <property type="entry name" value="Glyco_transf_92"/>
    <property type="match status" value="1"/>
</dbReference>
<dbReference type="PANTHER" id="PTHR21461">
    <property type="entry name" value="GLYCOSYLTRANSFERASE FAMILY 92 PROTEIN"/>
    <property type="match status" value="1"/>
</dbReference>
<dbReference type="GO" id="GO:0005737">
    <property type="term" value="C:cytoplasm"/>
    <property type="evidence" value="ECO:0007669"/>
    <property type="project" value="TreeGrafter"/>
</dbReference>
<organism evidence="10">
    <name type="scientific">Notodromas monacha</name>
    <dbReference type="NCBI Taxonomy" id="399045"/>
    <lineage>
        <taxon>Eukaryota</taxon>
        <taxon>Metazoa</taxon>
        <taxon>Ecdysozoa</taxon>
        <taxon>Arthropoda</taxon>
        <taxon>Crustacea</taxon>
        <taxon>Oligostraca</taxon>
        <taxon>Ostracoda</taxon>
        <taxon>Podocopa</taxon>
        <taxon>Podocopida</taxon>
        <taxon>Cypridocopina</taxon>
        <taxon>Cypridoidea</taxon>
        <taxon>Cyprididae</taxon>
        <taxon>Notodromas</taxon>
    </lineage>
</organism>
<keyword evidence="5" id="KW-0812">Transmembrane</keyword>
<evidence type="ECO:0000256" key="7">
    <source>
        <dbReference type="ARBA" id="ARBA00023136"/>
    </source>
</evidence>
<feature type="signal peptide" evidence="9">
    <location>
        <begin position="1"/>
        <end position="20"/>
    </location>
</feature>
<sequence>MKKLLLFSLVSMTPSGGAVAKTGGMFWKIKLDNDVSQLLVLQVKTITTEAVISHSLAAKDEEILAAMPSLVPEKRAKDNYLKNLENSLDNVPVNLLLDEIATPSECLPDKPCFPDLYNLHFTSRQYQVLEAFFGTMDIKSCAADSRGSKGPFVRCITYLVAKEEFFIAHLNRTRIFKGKLMLKDSSMFRLGLIFWDENREMIHKSALETTIATDHVTHLTNSVYVFNFPAREPGIIKKTVAVSLVCEEDVTSVTNVLKIEQPRIEPRHGFVLCAENFFAPFRDDSLQLKEWFEIQRAFGITKLVFPVTGEFQHPNVTKLFQNYEKKGFLEVKQSNWPGRFSYPTGIQRLSIPATEFASFVYQIQIGVERIDLQACLLDSIDKYQYASILDVDEVVAVKPRKLKTWDQLLTFGLRKTFAHSSTICFLEQQMISSQEPLVYWESTQNLTGFPGIPKHLFYLNRVFSVNDVDERGYLPHRMKCIHDLSQVLTANVHDVDSCVEGVSRRRCDRHWVSGRMLQVFHFRSRCRKSRSDYGVLYFPCEMDEASFGDLLWDTTLWKYTDEVVSAMNGSVTWED</sequence>
<evidence type="ECO:0000313" key="11">
    <source>
        <dbReference type="Proteomes" id="UP000678499"/>
    </source>
</evidence>
<name>A0A7R9GIR9_9CRUS</name>
<evidence type="ECO:0000256" key="5">
    <source>
        <dbReference type="ARBA" id="ARBA00022692"/>
    </source>
</evidence>